<dbReference type="Proteomes" id="UP000241118">
    <property type="component" value="Unassembled WGS sequence"/>
</dbReference>
<sequence>MTFSIVPEALTAFAAGSESLAGKFGQLADLLEQARVDDQCFGPIGDAVGLSSGYFSSLDECRQLANDAKDFLEQTGEQLRGSFEVYRGVDDGISQALTQIGNGLGGGR</sequence>
<comment type="caution">
    <text evidence="1">The sequence shown here is derived from an EMBL/GenBank/DDBJ whole genome shotgun (WGS) entry which is preliminary data.</text>
</comment>
<keyword evidence="2" id="KW-1185">Reference proteome</keyword>
<dbReference type="RefSeq" id="WP_106620377.1">
    <property type="nucleotide sequence ID" value="NZ_PYAX01000028.1"/>
</dbReference>
<evidence type="ECO:0008006" key="3">
    <source>
        <dbReference type="Google" id="ProtNLM"/>
    </source>
</evidence>
<protein>
    <recommendedName>
        <fullName evidence="3">Excreted virulence factor EspC (Type VII ESX diderm)</fullName>
    </recommendedName>
</protein>
<reference evidence="1 2" key="1">
    <citation type="submission" date="2018-03" db="EMBL/GenBank/DDBJ databases">
        <title>Genomic Encyclopedia of Type Strains, Phase III (KMG-III): the genomes of soil and plant-associated and newly described type strains.</title>
        <authorList>
            <person name="Whitman W."/>
        </authorList>
    </citation>
    <scope>NUCLEOTIDE SEQUENCE [LARGE SCALE GENOMIC DNA]</scope>
    <source>
        <strain evidence="1 2">CGMCC 4.7097</strain>
    </source>
</reference>
<proteinExistence type="predicted"/>
<accession>A0A2P8HEE5</accession>
<evidence type="ECO:0000313" key="1">
    <source>
        <dbReference type="EMBL" id="PSL44598.1"/>
    </source>
</evidence>
<dbReference type="OrthoDB" id="3699896at2"/>
<dbReference type="EMBL" id="PYAX01000028">
    <property type="protein sequence ID" value="PSL44598.1"/>
    <property type="molecule type" value="Genomic_DNA"/>
</dbReference>
<name>A0A2P8HEE5_SACCR</name>
<organism evidence="1 2">
    <name type="scientific">Saccharothrix carnea</name>
    <dbReference type="NCBI Taxonomy" id="1280637"/>
    <lineage>
        <taxon>Bacteria</taxon>
        <taxon>Bacillati</taxon>
        <taxon>Actinomycetota</taxon>
        <taxon>Actinomycetes</taxon>
        <taxon>Pseudonocardiales</taxon>
        <taxon>Pseudonocardiaceae</taxon>
        <taxon>Saccharothrix</taxon>
    </lineage>
</organism>
<gene>
    <name evidence="1" type="ORF">B0I31_12822</name>
</gene>
<dbReference type="AlphaFoldDB" id="A0A2P8HEE5"/>
<evidence type="ECO:0000313" key="2">
    <source>
        <dbReference type="Proteomes" id="UP000241118"/>
    </source>
</evidence>